<proteinExistence type="predicted"/>
<dbReference type="SUPFAM" id="SSF48498">
    <property type="entry name" value="Tetracyclin repressor-like, C-terminal domain"/>
    <property type="match status" value="1"/>
</dbReference>
<keyword evidence="8" id="KW-1185">Reference proteome</keyword>
<feature type="DNA-binding region" description="H-T-H motif" evidence="4">
    <location>
        <begin position="41"/>
        <end position="60"/>
    </location>
</feature>
<protein>
    <submittedName>
        <fullName evidence="7">TetR/AcrR family transcriptional regulator</fullName>
    </submittedName>
</protein>
<dbReference type="PROSITE" id="PS50977">
    <property type="entry name" value="HTH_TETR_2"/>
    <property type="match status" value="1"/>
</dbReference>
<evidence type="ECO:0000313" key="8">
    <source>
        <dbReference type="Proteomes" id="UP001165341"/>
    </source>
</evidence>
<dbReference type="InterPro" id="IPR036271">
    <property type="entry name" value="Tet_transcr_reg_TetR-rel_C_sf"/>
</dbReference>
<gene>
    <name evidence="7" type="ORF">MQH31_10070</name>
</gene>
<reference evidence="7" key="1">
    <citation type="submission" date="2022-03" db="EMBL/GenBank/DDBJ databases">
        <title>Cryobacterium sp. nov. strain ZS14-85, isolated from Antarctic soil.</title>
        <authorList>
            <person name="Li J."/>
            <person name="Niu G."/>
        </authorList>
    </citation>
    <scope>NUCLEOTIDE SEQUENCE</scope>
    <source>
        <strain evidence="7">ZS14-85</strain>
    </source>
</reference>
<evidence type="ECO:0000256" key="1">
    <source>
        <dbReference type="ARBA" id="ARBA00023015"/>
    </source>
</evidence>
<keyword evidence="3" id="KW-0804">Transcription</keyword>
<dbReference type="Pfam" id="PF13305">
    <property type="entry name" value="TetR_C_33"/>
    <property type="match status" value="1"/>
</dbReference>
<dbReference type="InterPro" id="IPR009057">
    <property type="entry name" value="Homeodomain-like_sf"/>
</dbReference>
<dbReference type="InterPro" id="IPR025996">
    <property type="entry name" value="MT1864/Rv1816-like_C"/>
</dbReference>
<evidence type="ECO:0000256" key="3">
    <source>
        <dbReference type="ARBA" id="ARBA00023163"/>
    </source>
</evidence>
<dbReference type="Pfam" id="PF00440">
    <property type="entry name" value="TetR_N"/>
    <property type="match status" value="1"/>
</dbReference>
<dbReference type="Proteomes" id="UP001165341">
    <property type="component" value="Unassembled WGS sequence"/>
</dbReference>
<sequence length="260" mass="26970">MNTDPATESHGRTTYRHGDLRRALIDAGLELARSGGPAAVVLREATRRAGVSPNAAYRHFADRQALLEAVCSECQSGVARAIEDEQAAIPVADAAASVMADMTDMTAVTAVSVSDGRAGGRTTPAPGETDANPAPVAPLTAETARLRFRAVGSGYLRFALAEPGLFRTAFTASSDLESATSAARAGARGLTPFQLLSEALDNLVTTGVLPAERRPGAEFLAWSAVHGLASLLLDGPLRSLPPQATQALIGRVVTMVEQGL</sequence>
<dbReference type="Gene3D" id="1.10.357.10">
    <property type="entry name" value="Tetracycline Repressor, domain 2"/>
    <property type="match status" value="2"/>
</dbReference>
<keyword evidence="1" id="KW-0805">Transcription regulation</keyword>
<dbReference type="EMBL" id="JALGAR010000002">
    <property type="protein sequence ID" value="MCI4658151.1"/>
    <property type="molecule type" value="Genomic_DNA"/>
</dbReference>
<dbReference type="AlphaFoldDB" id="A0AA41QUV8"/>
<evidence type="ECO:0000256" key="5">
    <source>
        <dbReference type="SAM" id="MobiDB-lite"/>
    </source>
</evidence>
<evidence type="ECO:0000256" key="4">
    <source>
        <dbReference type="PROSITE-ProRule" id="PRU00335"/>
    </source>
</evidence>
<dbReference type="GO" id="GO:0003677">
    <property type="term" value="F:DNA binding"/>
    <property type="evidence" value="ECO:0007669"/>
    <property type="project" value="UniProtKB-UniRule"/>
</dbReference>
<dbReference type="RefSeq" id="WP_243011923.1">
    <property type="nucleotide sequence ID" value="NZ_JALGAR010000002.1"/>
</dbReference>
<evidence type="ECO:0000256" key="2">
    <source>
        <dbReference type="ARBA" id="ARBA00023125"/>
    </source>
</evidence>
<accession>A0AA41QUV8</accession>
<feature type="domain" description="HTH tetR-type" evidence="6">
    <location>
        <begin position="18"/>
        <end position="78"/>
    </location>
</feature>
<evidence type="ECO:0000313" key="7">
    <source>
        <dbReference type="EMBL" id="MCI4658151.1"/>
    </source>
</evidence>
<keyword evidence="2 4" id="KW-0238">DNA-binding</keyword>
<dbReference type="SUPFAM" id="SSF46689">
    <property type="entry name" value="Homeodomain-like"/>
    <property type="match status" value="1"/>
</dbReference>
<feature type="region of interest" description="Disordered" evidence="5">
    <location>
        <begin position="115"/>
        <end position="135"/>
    </location>
</feature>
<evidence type="ECO:0000259" key="6">
    <source>
        <dbReference type="PROSITE" id="PS50977"/>
    </source>
</evidence>
<dbReference type="InterPro" id="IPR001647">
    <property type="entry name" value="HTH_TetR"/>
</dbReference>
<comment type="caution">
    <text evidence="7">The sequence shown here is derived from an EMBL/GenBank/DDBJ whole genome shotgun (WGS) entry which is preliminary data.</text>
</comment>
<name>A0AA41QUV8_9MICO</name>
<organism evidence="7 8">
    <name type="scientific">Cryobacterium zhongshanensis</name>
    <dbReference type="NCBI Taxonomy" id="2928153"/>
    <lineage>
        <taxon>Bacteria</taxon>
        <taxon>Bacillati</taxon>
        <taxon>Actinomycetota</taxon>
        <taxon>Actinomycetes</taxon>
        <taxon>Micrococcales</taxon>
        <taxon>Microbacteriaceae</taxon>
        <taxon>Cryobacterium</taxon>
    </lineage>
</organism>